<accession>A0ABV3TEL9</accession>
<keyword evidence="2" id="KW-1185">Reference proteome</keyword>
<dbReference type="Proteomes" id="UP001556709">
    <property type="component" value="Unassembled WGS sequence"/>
</dbReference>
<evidence type="ECO:0008006" key="3">
    <source>
        <dbReference type="Google" id="ProtNLM"/>
    </source>
</evidence>
<name>A0ABV3TEL9_9GAMM</name>
<dbReference type="EMBL" id="JBAKFM010000002">
    <property type="protein sequence ID" value="MEX0468830.1"/>
    <property type="molecule type" value="Genomic_DNA"/>
</dbReference>
<evidence type="ECO:0000313" key="1">
    <source>
        <dbReference type="EMBL" id="MEX0468830.1"/>
    </source>
</evidence>
<sequence>MTPTGLQSRRWPTGLALIGLVALLGGCSWIGGAPTEAERLAERLRTPPDVLSTATAEARDEDMTEAIDRLSTTATGADGQPDASRLTEAGSFVALDLGLPRQPAWAVVGRALERSGFSLIDSDESAHIHRIRYDSGVAPEIAADSGDLFDGLAFWRSEPDPGVVTYQVRIDERGKGSRVQVVTDNGDPAPRGAARQVLAVLAEQLKP</sequence>
<reference evidence="1 2" key="1">
    <citation type="submission" date="2024-02" db="EMBL/GenBank/DDBJ databases">
        <title>New especies of Spiribacter isolated from saline water.</title>
        <authorList>
            <person name="Leon M.J."/>
            <person name="De La Haba R."/>
            <person name="Sanchez-Porro C."/>
            <person name="Ventosa A."/>
        </authorList>
    </citation>
    <scope>NUCLEOTIDE SEQUENCE [LARGE SCALE GENOMIC DNA]</scope>
    <source>
        <strain evidence="2">ag22IC6-390</strain>
    </source>
</reference>
<dbReference type="RefSeq" id="WP_367981393.1">
    <property type="nucleotide sequence ID" value="NZ_JBAKFM010000002.1"/>
</dbReference>
<dbReference type="Gene3D" id="3.30.310.170">
    <property type="entry name" value="Outer membrane protein assembly factor BamC"/>
    <property type="match status" value="1"/>
</dbReference>
<organism evidence="1 2">
    <name type="scientific">Spiribacter pallidus</name>
    <dbReference type="NCBI Taxonomy" id="1987936"/>
    <lineage>
        <taxon>Bacteria</taxon>
        <taxon>Pseudomonadati</taxon>
        <taxon>Pseudomonadota</taxon>
        <taxon>Gammaproteobacteria</taxon>
        <taxon>Chromatiales</taxon>
        <taxon>Ectothiorhodospiraceae</taxon>
        <taxon>Spiribacter</taxon>
    </lineage>
</organism>
<evidence type="ECO:0000313" key="2">
    <source>
        <dbReference type="Proteomes" id="UP001556709"/>
    </source>
</evidence>
<proteinExistence type="predicted"/>
<dbReference type="InterPro" id="IPR042268">
    <property type="entry name" value="BamC_C"/>
</dbReference>
<gene>
    <name evidence="1" type="ORF">V6X73_03675</name>
</gene>
<comment type="caution">
    <text evidence="1">The sequence shown here is derived from an EMBL/GenBank/DDBJ whole genome shotgun (WGS) entry which is preliminary data.</text>
</comment>
<protein>
    <recommendedName>
        <fullName evidence="3">Outer membrane protein assembly factor BamC</fullName>
    </recommendedName>
</protein>